<keyword evidence="2" id="KW-1185">Reference proteome</keyword>
<evidence type="ECO:0000313" key="2">
    <source>
        <dbReference type="Proteomes" id="UP000187203"/>
    </source>
</evidence>
<gene>
    <name evidence="1" type="ORF">COLO4_16437</name>
</gene>
<proteinExistence type="predicted"/>
<organism evidence="1 2">
    <name type="scientific">Corchorus olitorius</name>
    <dbReference type="NCBI Taxonomy" id="93759"/>
    <lineage>
        <taxon>Eukaryota</taxon>
        <taxon>Viridiplantae</taxon>
        <taxon>Streptophyta</taxon>
        <taxon>Embryophyta</taxon>
        <taxon>Tracheophyta</taxon>
        <taxon>Spermatophyta</taxon>
        <taxon>Magnoliopsida</taxon>
        <taxon>eudicotyledons</taxon>
        <taxon>Gunneridae</taxon>
        <taxon>Pentapetalae</taxon>
        <taxon>rosids</taxon>
        <taxon>malvids</taxon>
        <taxon>Malvales</taxon>
        <taxon>Malvaceae</taxon>
        <taxon>Grewioideae</taxon>
        <taxon>Apeibeae</taxon>
        <taxon>Corchorus</taxon>
    </lineage>
</organism>
<reference evidence="2" key="1">
    <citation type="submission" date="2013-09" db="EMBL/GenBank/DDBJ databases">
        <title>Corchorus olitorius genome sequencing.</title>
        <authorList>
            <person name="Alam M."/>
            <person name="Haque M.S."/>
            <person name="Islam M.S."/>
            <person name="Emdad E.M."/>
            <person name="Islam M.M."/>
            <person name="Ahmed B."/>
            <person name="Halim A."/>
            <person name="Hossen Q.M.M."/>
            <person name="Hossain M.Z."/>
            <person name="Ahmed R."/>
            <person name="Khan M.M."/>
            <person name="Islam R."/>
            <person name="Rashid M.M."/>
            <person name="Khan S.A."/>
            <person name="Rahman M.S."/>
            <person name="Alam M."/>
            <person name="Yahiya A.S."/>
            <person name="Khan M.S."/>
            <person name="Azam M.S."/>
            <person name="Haque T."/>
            <person name="Lashkar M.Z.H."/>
            <person name="Akhand A.I."/>
            <person name="Morshed G."/>
            <person name="Roy S."/>
            <person name="Uddin K.S."/>
            <person name="Rabeya T."/>
            <person name="Hossain A.S."/>
            <person name="Chowdhury A."/>
            <person name="Snigdha A.R."/>
            <person name="Mortoza M.S."/>
            <person name="Matin S.A."/>
            <person name="Hoque S.M.E."/>
            <person name="Islam M.K."/>
            <person name="Roy D.K."/>
            <person name="Haider R."/>
            <person name="Moosa M.M."/>
            <person name="Elias S.M."/>
            <person name="Hasan A.M."/>
            <person name="Jahan S."/>
            <person name="Shafiuddin M."/>
            <person name="Mahmood N."/>
            <person name="Shommy N.S."/>
        </authorList>
    </citation>
    <scope>NUCLEOTIDE SEQUENCE [LARGE SCALE GENOMIC DNA]</scope>
    <source>
        <strain evidence="2">cv. O-4</strain>
    </source>
</reference>
<dbReference type="Proteomes" id="UP000187203">
    <property type="component" value="Unassembled WGS sequence"/>
</dbReference>
<protein>
    <submittedName>
        <fullName evidence="1">DNA primase protein</fullName>
    </submittedName>
</protein>
<comment type="caution">
    <text evidence="1">The sequence shown here is derived from an EMBL/GenBank/DDBJ whole genome shotgun (WGS) entry which is preliminary data.</text>
</comment>
<name>A0A1R3JHE6_9ROSI</name>
<sequence>MDPTKHTDSISFFLTNGPISRSVGSRVQGQSVTPAACLAFFLLRYK</sequence>
<accession>A0A1R3JHE6</accession>
<dbReference type="EMBL" id="AWUE01016092">
    <property type="protein sequence ID" value="OMO94269.1"/>
    <property type="molecule type" value="Genomic_DNA"/>
</dbReference>
<evidence type="ECO:0000313" key="1">
    <source>
        <dbReference type="EMBL" id="OMO94269.1"/>
    </source>
</evidence>
<dbReference type="AlphaFoldDB" id="A0A1R3JHE6"/>